<proteinExistence type="predicted"/>
<name>A0ABN9RH19_9DINO</name>
<gene>
    <name evidence="1" type="ORF">PCOR1329_LOCUS19751</name>
</gene>
<dbReference type="Gene3D" id="3.80.10.10">
    <property type="entry name" value="Ribonuclease Inhibitor"/>
    <property type="match status" value="1"/>
</dbReference>
<evidence type="ECO:0000313" key="2">
    <source>
        <dbReference type="Proteomes" id="UP001189429"/>
    </source>
</evidence>
<dbReference type="EMBL" id="CAUYUJ010006335">
    <property type="protein sequence ID" value="CAK0817023.1"/>
    <property type="molecule type" value="Genomic_DNA"/>
</dbReference>
<organism evidence="1 2">
    <name type="scientific">Prorocentrum cordatum</name>
    <dbReference type="NCBI Taxonomy" id="2364126"/>
    <lineage>
        <taxon>Eukaryota</taxon>
        <taxon>Sar</taxon>
        <taxon>Alveolata</taxon>
        <taxon>Dinophyceae</taxon>
        <taxon>Prorocentrales</taxon>
        <taxon>Prorocentraceae</taxon>
        <taxon>Prorocentrum</taxon>
    </lineage>
</organism>
<dbReference type="InterPro" id="IPR032675">
    <property type="entry name" value="LRR_dom_sf"/>
</dbReference>
<reference evidence="1" key="1">
    <citation type="submission" date="2023-10" db="EMBL/GenBank/DDBJ databases">
        <authorList>
            <person name="Chen Y."/>
            <person name="Shah S."/>
            <person name="Dougan E. K."/>
            <person name="Thang M."/>
            <person name="Chan C."/>
        </authorList>
    </citation>
    <scope>NUCLEOTIDE SEQUENCE [LARGE SCALE GENOMIC DNA]</scope>
</reference>
<protein>
    <submittedName>
        <fullName evidence="1">Uncharacterized protein</fullName>
    </submittedName>
</protein>
<comment type="caution">
    <text evidence="1">The sequence shown here is derived from an EMBL/GenBank/DDBJ whole genome shotgun (WGS) entry which is preliminary data.</text>
</comment>
<evidence type="ECO:0000313" key="1">
    <source>
        <dbReference type="EMBL" id="CAK0817023.1"/>
    </source>
</evidence>
<accession>A0ABN9RH19</accession>
<dbReference type="Proteomes" id="UP001189429">
    <property type="component" value="Unassembled WGS sequence"/>
</dbReference>
<sequence>MSTLVKNRRFCLDLGQLDPQVTDYELIVDCCSQGSSRKAPLLPAEFTEALRQCTFTNRGDDGPRVSALYERAFQDQLSRVERLWLFGLDWDDRDAAQLAKVLMTGVCSHLETIDLNNNNIPSGCIRSCERNAICSNIECDYFSRQWV</sequence>
<keyword evidence="2" id="KW-1185">Reference proteome</keyword>
<dbReference type="SUPFAM" id="SSF52047">
    <property type="entry name" value="RNI-like"/>
    <property type="match status" value="1"/>
</dbReference>